<proteinExistence type="predicted"/>
<dbReference type="AlphaFoldDB" id="A0A1B8YFK7"/>
<protein>
    <recommendedName>
        <fullName evidence="1">DUF1902 domain-containing protein</fullName>
    </recommendedName>
</protein>
<keyword evidence="3" id="KW-1185">Reference proteome</keyword>
<dbReference type="Proteomes" id="UP000092665">
    <property type="component" value="Unassembled WGS sequence"/>
</dbReference>
<evidence type="ECO:0000313" key="3">
    <source>
        <dbReference type="Proteomes" id="UP000092665"/>
    </source>
</evidence>
<sequence>MDRVIYSAKFGDKTVRFVTLKMELYVSRADIIEIIRECATDYVKPVVDTLVDKWLEMAADVHDKKSAMLGKSSIGPVIHFHATADLLHAMSDFNESKSDELIETGRRIHTIFIWFADASHHANEHFGITVFDMLNSVSKRLDRFSTPFVVNVIHDDMWIAECDELGLVTEAKTYDELTEKVWEIAPELYELNGLGNNSEDIRIRFIQEQSYDSRMAL</sequence>
<dbReference type="SUPFAM" id="SSF143100">
    <property type="entry name" value="TTHA1013/TTHA0281-like"/>
    <property type="match status" value="1"/>
</dbReference>
<dbReference type="Pfam" id="PF08972">
    <property type="entry name" value="DUF1902"/>
    <property type="match status" value="1"/>
</dbReference>
<comment type="caution">
    <text evidence="2">The sequence shown here is derived from an EMBL/GenBank/DDBJ whole genome shotgun (WGS) entry which is preliminary data.</text>
</comment>
<feature type="domain" description="DUF1902" evidence="1">
    <location>
        <begin position="151"/>
        <end position="211"/>
    </location>
</feature>
<evidence type="ECO:0000259" key="1">
    <source>
        <dbReference type="Pfam" id="PF08972"/>
    </source>
</evidence>
<reference evidence="3" key="1">
    <citation type="submission" date="2015-11" db="EMBL/GenBank/DDBJ databases">
        <authorList>
            <person name="Tobias N.J."/>
            <person name="Mishra B."/>
            <person name="Gupta D.K."/>
            <person name="Thines M."/>
            <person name="Stinear T.P."/>
            <person name="Bode H.B."/>
        </authorList>
    </citation>
    <scope>NUCLEOTIDE SEQUENCE [LARGE SCALE GENOMIC DNA]</scope>
    <source>
        <strain evidence="3">PB45.5</strain>
    </source>
</reference>
<dbReference type="Gene3D" id="3.30.2390.10">
    <property type="entry name" value="TTHA1013-like"/>
    <property type="match status" value="1"/>
</dbReference>
<gene>
    <name evidence="2" type="ORF">Phpb_03053</name>
</gene>
<dbReference type="InterPro" id="IPR015066">
    <property type="entry name" value="DUF1902"/>
</dbReference>
<accession>A0A1B8YFK7</accession>
<dbReference type="InterPro" id="IPR035069">
    <property type="entry name" value="TTHA1013/TTHA0281-like"/>
</dbReference>
<name>A0A1B8YFK7_9GAMM</name>
<dbReference type="EMBL" id="LOIC01000077">
    <property type="protein sequence ID" value="OCA53949.1"/>
    <property type="molecule type" value="Genomic_DNA"/>
</dbReference>
<evidence type="ECO:0000313" key="2">
    <source>
        <dbReference type="EMBL" id="OCA53949.1"/>
    </source>
</evidence>
<dbReference type="PATRIC" id="fig|29488.15.peg.3355"/>
<organism evidence="2 3">
    <name type="scientific">Photorhabdus namnaonensis</name>
    <dbReference type="NCBI Taxonomy" id="1851568"/>
    <lineage>
        <taxon>Bacteria</taxon>
        <taxon>Pseudomonadati</taxon>
        <taxon>Pseudomonadota</taxon>
        <taxon>Gammaproteobacteria</taxon>
        <taxon>Enterobacterales</taxon>
        <taxon>Morganellaceae</taxon>
        <taxon>Photorhabdus</taxon>
    </lineage>
</organism>
<dbReference type="RefSeq" id="WP_240492565.1">
    <property type="nucleotide sequence ID" value="NZ_CAWMQN010000077.1"/>
</dbReference>